<evidence type="ECO:0000256" key="2">
    <source>
        <dbReference type="ARBA" id="ARBA00029447"/>
    </source>
</evidence>
<dbReference type="GO" id="GO:0006935">
    <property type="term" value="P:chemotaxis"/>
    <property type="evidence" value="ECO:0007669"/>
    <property type="project" value="UniProtKB-KW"/>
</dbReference>
<dbReference type="CDD" id="cd11386">
    <property type="entry name" value="MCP_signal"/>
    <property type="match status" value="1"/>
</dbReference>
<protein>
    <submittedName>
        <fullName evidence="7">Methyl-accepting chemotaxis protein</fullName>
    </submittedName>
</protein>
<keyword evidence="3" id="KW-0807">Transducer</keyword>
<evidence type="ECO:0000259" key="6">
    <source>
        <dbReference type="PROSITE" id="PS50885"/>
    </source>
</evidence>
<feature type="transmembrane region" description="Helical" evidence="4">
    <location>
        <begin position="298"/>
        <end position="321"/>
    </location>
</feature>
<gene>
    <name evidence="7" type="ORF">EV657_1515</name>
</gene>
<dbReference type="SMART" id="SM00283">
    <property type="entry name" value="MA"/>
    <property type="match status" value="1"/>
</dbReference>
<comment type="similarity">
    <text evidence="2">Belongs to the methyl-accepting chemotaxis (MCP) protein family.</text>
</comment>
<dbReference type="Proteomes" id="UP000295484">
    <property type="component" value="Unassembled WGS sequence"/>
</dbReference>
<dbReference type="PROSITE" id="PS50111">
    <property type="entry name" value="CHEMOTAXIS_TRANSDUC_2"/>
    <property type="match status" value="1"/>
</dbReference>
<dbReference type="SUPFAM" id="SSF58104">
    <property type="entry name" value="Methyl-accepting chemotaxis protein (MCP) signaling domain"/>
    <property type="match status" value="1"/>
</dbReference>
<dbReference type="PROSITE" id="PS50885">
    <property type="entry name" value="HAMP"/>
    <property type="match status" value="2"/>
</dbReference>
<name>A0A4R8F6C2_9RHOB</name>
<evidence type="ECO:0000313" key="8">
    <source>
        <dbReference type="Proteomes" id="UP000295484"/>
    </source>
</evidence>
<feature type="domain" description="Methyl-accepting transducer" evidence="5">
    <location>
        <begin position="443"/>
        <end position="672"/>
    </location>
</feature>
<keyword evidence="4" id="KW-0812">Transmembrane</keyword>
<dbReference type="Gene3D" id="1.10.287.950">
    <property type="entry name" value="Methyl-accepting chemotaxis protein"/>
    <property type="match status" value="1"/>
</dbReference>
<dbReference type="Pfam" id="PF08376">
    <property type="entry name" value="NIT"/>
    <property type="match status" value="1"/>
</dbReference>
<accession>A0A4R8F6C2</accession>
<evidence type="ECO:0000256" key="3">
    <source>
        <dbReference type="PROSITE-ProRule" id="PRU00284"/>
    </source>
</evidence>
<proteinExistence type="inferred from homology"/>
<organism evidence="7 8">
    <name type="scientific">Rhodovulum visakhapatnamense</name>
    <dbReference type="NCBI Taxonomy" id="364297"/>
    <lineage>
        <taxon>Bacteria</taxon>
        <taxon>Pseudomonadati</taxon>
        <taxon>Pseudomonadota</taxon>
        <taxon>Alphaproteobacteria</taxon>
        <taxon>Rhodobacterales</taxon>
        <taxon>Paracoccaceae</taxon>
        <taxon>Rhodovulum</taxon>
    </lineage>
</organism>
<dbReference type="InterPro" id="IPR051310">
    <property type="entry name" value="MCP_chemotaxis"/>
</dbReference>
<evidence type="ECO:0000259" key="5">
    <source>
        <dbReference type="PROSITE" id="PS50111"/>
    </source>
</evidence>
<dbReference type="InterPro" id="IPR003660">
    <property type="entry name" value="HAMP_dom"/>
</dbReference>
<keyword evidence="4" id="KW-0472">Membrane</keyword>
<dbReference type="InterPro" id="IPR004089">
    <property type="entry name" value="MCPsignal_dom"/>
</dbReference>
<evidence type="ECO:0000313" key="7">
    <source>
        <dbReference type="EMBL" id="TDX20856.1"/>
    </source>
</evidence>
<dbReference type="GO" id="GO:0016020">
    <property type="term" value="C:membrane"/>
    <property type="evidence" value="ECO:0007669"/>
    <property type="project" value="InterPro"/>
</dbReference>
<dbReference type="InterPro" id="IPR013587">
    <property type="entry name" value="Nitrate/nitrite_sensing"/>
</dbReference>
<evidence type="ECO:0000256" key="1">
    <source>
        <dbReference type="ARBA" id="ARBA00022500"/>
    </source>
</evidence>
<dbReference type="Pfam" id="PF00015">
    <property type="entry name" value="MCPsignal"/>
    <property type="match status" value="1"/>
</dbReference>
<dbReference type="CDD" id="cd06225">
    <property type="entry name" value="HAMP"/>
    <property type="match status" value="1"/>
</dbReference>
<reference evidence="7 8" key="1">
    <citation type="submission" date="2019-03" db="EMBL/GenBank/DDBJ databases">
        <title>Genomic Encyclopedia of Type Strains, Phase IV (KMG-IV): sequencing the most valuable type-strain genomes for metagenomic binning, comparative biology and taxonomic classification.</title>
        <authorList>
            <person name="Goeker M."/>
        </authorList>
    </citation>
    <scope>NUCLEOTIDE SEQUENCE [LARGE SCALE GENOMIC DNA]</scope>
    <source>
        <strain evidence="7 8">JA181</strain>
    </source>
</reference>
<keyword evidence="1" id="KW-0145">Chemotaxis</keyword>
<evidence type="ECO:0000256" key="4">
    <source>
        <dbReference type="SAM" id="Phobius"/>
    </source>
</evidence>
<sequence>MSLRFILLLALVPLVLLILVLAGNDLRGFSSAARFGGDMATVAEETDRIGDLVHELQKERGLSAGFTASKGRNFSAELRTQRTETDTALSVFRDKLSVVRTMAPEATDSALRALQALQTQRGKIDALDLTVPQLAGYYTGIVESLLTAATRIRDGKVASSTAILMEAQELVALAKESAGLERAMGATGLGTETFPDEVHLRFLALGARQSALLARAQTVLGRPDFVSTIEASKPARTIAPMRETIAALPYGGARGDLTAPQWFAASTAWIDRLRTVESDLGEEIGLLAERNRAQAERAMVVGSIATGIGVLLGVLIAAAIADGITRRLRKLTGIMHQFMEGNFEAWVPFIEKKGEIGQMANAIYRFKQLTRAAMRQKEEDEATLNERHQQVVDLVTEGLKALSRSDLSRHFDDPLHGDYDTIRTDFNATVVRLREVLSTIASTVSDLEGRSEDMLRTAGDLAQQTASQSSTIQGTAASVDRLASGLKDTNGSIHDARSLAGDAKQRADLSGEIVRDAVFAMERISESSSKIAQITAIIEDIAFQTNLLALNAGVEAARAGESGKGFAVVATEVRELARKSAESAMQIKKLIGESVEEVSGGVRLVGEAGESLDEIVSQVTRVYETLAQVSAQADGQTRELQEVNESMTSLRALTERNGHVVDSTRDASNDLAASAQALARIVADFNLGPDQRADQVGRAA</sequence>
<feature type="domain" description="HAMP" evidence="6">
    <location>
        <begin position="322"/>
        <end position="375"/>
    </location>
</feature>
<dbReference type="RefSeq" id="WP_113668994.1">
    <property type="nucleotide sequence ID" value="NZ_SOEB01000051.1"/>
</dbReference>
<dbReference type="PANTHER" id="PTHR43531">
    <property type="entry name" value="PROTEIN ICFG"/>
    <property type="match status" value="1"/>
</dbReference>
<dbReference type="Gene3D" id="6.10.340.10">
    <property type="match status" value="1"/>
</dbReference>
<dbReference type="PANTHER" id="PTHR43531:SF11">
    <property type="entry name" value="METHYL-ACCEPTING CHEMOTAXIS PROTEIN 3"/>
    <property type="match status" value="1"/>
</dbReference>
<keyword evidence="4" id="KW-1133">Transmembrane helix</keyword>
<feature type="domain" description="HAMP" evidence="6">
    <location>
        <begin position="386"/>
        <end position="438"/>
    </location>
</feature>
<comment type="caution">
    <text evidence="7">The sequence shown here is derived from an EMBL/GenBank/DDBJ whole genome shotgun (WGS) entry which is preliminary data.</text>
</comment>
<dbReference type="SUPFAM" id="SSF158472">
    <property type="entry name" value="HAMP domain-like"/>
    <property type="match status" value="1"/>
</dbReference>
<dbReference type="GO" id="GO:0007165">
    <property type="term" value="P:signal transduction"/>
    <property type="evidence" value="ECO:0007669"/>
    <property type="project" value="UniProtKB-KW"/>
</dbReference>
<dbReference type="EMBL" id="SOEB01000051">
    <property type="protein sequence ID" value="TDX20856.1"/>
    <property type="molecule type" value="Genomic_DNA"/>
</dbReference>
<dbReference type="AlphaFoldDB" id="A0A4R8F6C2"/>